<feature type="domain" description="Thiamin pyrophosphokinase catalytic" evidence="6">
    <location>
        <begin position="29"/>
        <end position="130"/>
    </location>
</feature>
<dbReference type="SUPFAM" id="SSF63999">
    <property type="entry name" value="Thiamin pyrophosphokinase, catalytic domain"/>
    <property type="match status" value="1"/>
</dbReference>
<keyword evidence="9" id="KW-1185">Reference proteome</keyword>
<evidence type="ECO:0000259" key="7">
    <source>
        <dbReference type="Pfam" id="PF21275"/>
    </source>
</evidence>
<dbReference type="STRING" id="762982.HMPREF9442_02740"/>
<dbReference type="GO" id="GO:0009229">
    <property type="term" value="P:thiamine diphosphate biosynthetic process"/>
    <property type="evidence" value="ECO:0007669"/>
    <property type="project" value="InterPro"/>
</dbReference>
<evidence type="ECO:0000256" key="3">
    <source>
        <dbReference type="ARBA" id="ARBA00022777"/>
    </source>
</evidence>
<comment type="caution">
    <text evidence="8">The sequence shown here is derived from an EMBL/GenBank/DDBJ whole genome shotgun (WGS) entry which is preliminary data.</text>
</comment>
<dbReference type="GO" id="GO:0016301">
    <property type="term" value="F:kinase activity"/>
    <property type="evidence" value="ECO:0007669"/>
    <property type="project" value="UniProtKB-KW"/>
</dbReference>
<sequence length="213" mass="23792">MRRVGWDFVPEAVVVGNGEFPVSALPLRILDTAPFTVCCDGAADRCLESGRVPDRIVGDGDSLSVENQKRYAGIIRYNPDQETNDQTKAVSYLLEKGFRRIAIVGATGRREDHTLGNISLLMEYMRMGAEVRMYTDYGFFVPVKGDCRFFCCKGVQVSIFAFGTRGLRGEGLAYPLRDFANWWQGTLNEATGEEFVIRGEGEYLVFINMPTVS</sequence>
<organism evidence="8 9">
    <name type="scientific">Paraprevotella xylaniphila YIT 11841</name>
    <dbReference type="NCBI Taxonomy" id="762982"/>
    <lineage>
        <taxon>Bacteria</taxon>
        <taxon>Pseudomonadati</taxon>
        <taxon>Bacteroidota</taxon>
        <taxon>Bacteroidia</taxon>
        <taxon>Bacteroidales</taxon>
        <taxon>Prevotellaceae</taxon>
        <taxon>Paraprevotella</taxon>
    </lineage>
</organism>
<protein>
    <recommendedName>
        <fullName evidence="5">Thiamine diphosphokinase</fullName>
        <ecNumber evidence="5">2.7.6.2</ecNumber>
    </recommendedName>
</protein>
<dbReference type="HOGENOM" id="CLU_044237_2_0_10"/>
<dbReference type="Gene3D" id="3.40.50.10240">
    <property type="entry name" value="Thiamin pyrophosphokinase, catalytic domain"/>
    <property type="match status" value="1"/>
</dbReference>
<keyword evidence="1" id="KW-0808">Transferase</keyword>
<dbReference type="InterPro" id="IPR006282">
    <property type="entry name" value="Thi_PPkinase"/>
</dbReference>
<keyword evidence="3 8" id="KW-0418">Kinase</keyword>
<dbReference type="Pfam" id="PF04263">
    <property type="entry name" value="TPK_catalytic"/>
    <property type="match status" value="1"/>
</dbReference>
<dbReference type="OrthoDB" id="1132102at2"/>
<name>F3QX06_9BACT</name>
<evidence type="ECO:0000256" key="2">
    <source>
        <dbReference type="ARBA" id="ARBA00022741"/>
    </source>
</evidence>
<dbReference type="AlphaFoldDB" id="F3QX06"/>
<proteinExistence type="predicted"/>
<accession>F3QX06</accession>
<dbReference type="InterPro" id="IPR049442">
    <property type="entry name" value="Thi_PPkinase-like_C"/>
</dbReference>
<reference evidence="8 9" key="1">
    <citation type="submission" date="2011-02" db="EMBL/GenBank/DDBJ databases">
        <authorList>
            <person name="Weinstock G."/>
            <person name="Sodergren E."/>
            <person name="Clifton S."/>
            <person name="Fulton L."/>
            <person name="Fulton B."/>
            <person name="Courtney L."/>
            <person name="Fronick C."/>
            <person name="Harrison M."/>
            <person name="Strong C."/>
            <person name="Farmer C."/>
            <person name="Delahaunty K."/>
            <person name="Markovic C."/>
            <person name="Hall O."/>
            <person name="Minx P."/>
            <person name="Tomlinson C."/>
            <person name="Mitreva M."/>
            <person name="Hou S."/>
            <person name="Chen J."/>
            <person name="Wollam A."/>
            <person name="Pepin K.H."/>
            <person name="Johnson M."/>
            <person name="Bhonagiri V."/>
            <person name="Zhang X."/>
            <person name="Suruliraj S."/>
            <person name="Warren W."/>
            <person name="Chinwalla A."/>
            <person name="Mardis E.R."/>
            <person name="Wilson R.K."/>
        </authorList>
    </citation>
    <scope>NUCLEOTIDE SEQUENCE [LARGE SCALE GENOMIC DNA]</scope>
    <source>
        <strain evidence="8 9">YIT 11841</strain>
    </source>
</reference>
<evidence type="ECO:0000259" key="6">
    <source>
        <dbReference type="Pfam" id="PF04263"/>
    </source>
</evidence>
<dbReference type="InterPro" id="IPR053149">
    <property type="entry name" value="TPK"/>
</dbReference>
<dbReference type="EC" id="2.7.6.2" evidence="5"/>
<dbReference type="PANTHER" id="PTHR41299">
    <property type="entry name" value="THIAMINE PYROPHOSPHOKINASE"/>
    <property type="match status" value="1"/>
</dbReference>
<feature type="domain" description="Thiamin pyrophosphokinase-like substrate-binding" evidence="7">
    <location>
        <begin position="138"/>
        <end position="206"/>
    </location>
</feature>
<dbReference type="NCBIfam" id="TIGR01378">
    <property type="entry name" value="thi_PPkinase"/>
    <property type="match status" value="1"/>
</dbReference>
<dbReference type="EMBL" id="AFBR01000083">
    <property type="protein sequence ID" value="EGG51456.1"/>
    <property type="molecule type" value="Genomic_DNA"/>
</dbReference>
<dbReference type="Proteomes" id="UP000005546">
    <property type="component" value="Unassembled WGS sequence"/>
</dbReference>
<dbReference type="eggNOG" id="COG1564">
    <property type="taxonomic scope" value="Bacteria"/>
</dbReference>
<dbReference type="GO" id="GO:0006772">
    <property type="term" value="P:thiamine metabolic process"/>
    <property type="evidence" value="ECO:0007669"/>
    <property type="project" value="UniProtKB-UniRule"/>
</dbReference>
<dbReference type="GO" id="GO:0004788">
    <property type="term" value="F:thiamine diphosphokinase activity"/>
    <property type="evidence" value="ECO:0007669"/>
    <property type="project" value="UniProtKB-UniRule"/>
</dbReference>
<dbReference type="CDD" id="cd07995">
    <property type="entry name" value="TPK"/>
    <property type="match status" value="1"/>
</dbReference>
<evidence type="ECO:0000313" key="9">
    <source>
        <dbReference type="Proteomes" id="UP000005546"/>
    </source>
</evidence>
<keyword evidence="4" id="KW-0067">ATP-binding</keyword>
<dbReference type="InterPro" id="IPR007371">
    <property type="entry name" value="TPK_catalytic"/>
</dbReference>
<evidence type="ECO:0000313" key="8">
    <source>
        <dbReference type="EMBL" id="EGG51456.1"/>
    </source>
</evidence>
<evidence type="ECO:0000256" key="4">
    <source>
        <dbReference type="ARBA" id="ARBA00022840"/>
    </source>
</evidence>
<dbReference type="RefSeq" id="WP_008628958.1">
    <property type="nucleotide sequence ID" value="NZ_GL883879.1"/>
</dbReference>
<dbReference type="Pfam" id="PF21275">
    <property type="entry name" value="Thi_PPkinase_C"/>
    <property type="match status" value="1"/>
</dbReference>
<dbReference type="InterPro" id="IPR036759">
    <property type="entry name" value="TPK_catalytic_sf"/>
</dbReference>
<gene>
    <name evidence="8" type="ORF">HMPREF9442_02740</name>
</gene>
<evidence type="ECO:0000256" key="5">
    <source>
        <dbReference type="NCBIfam" id="TIGR01378"/>
    </source>
</evidence>
<evidence type="ECO:0000256" key="1">
    <source>
        <dbReference type="ARBA" id="ARBA00022679"/>
    </source>
</evidence>
<dbReference type="GeneID" id="98398258"/>
<keyword evidence="2" id="KW-0547">Nucleotide-binding</keyword>
<dbReference type="PANTHER" id="PTHR41299:SF1">
    <property type="entry name" value="THIAMINE PYROPHOSPHOKINASE"/>
    <property type="match status" value="1"/>
</dbReference>
<dbReference type="GO" id="GO:0005524">
    <property type="term" value="F:ATP binding"/>
    <property type="evidence" value="ECO:0007669"/>
    <property type="project" value="UniProtKB-KW"/>
</dbReference>